<dbReference type="RefSeq" id="WP_118398360.1">
    <property type="nucleotide sequence ID" value="NZ_QRQQ01000013.1"/>
</dbReference>
<sequence length="67" mass="7635">MAKLDVLKTIEKTRGHVADRYDVYPEDLMRIMEKYVHPYSIASAAFTLGYAQGVKASEAKQKKGMRK</sequence>
<dbReference type="AlphaFoldDB" id="A0A412F0U8"/>
<dbReference type="EMBL" id="QRUK01000011">
    <property type="protein sequence ID" value="RGR58948.1"/>
    <property type="molecule type" value="Genomic_DNA"/>
</dbReference>
<dbReference type="Proteomes" id="UP000285652">
    <property type="component" value="Unassembled WGS sequence"/>
</dbReference>
<reference evidence="3 4" key="1">
    <citation type="submission" date="2018-08" db="EMBL/GenBank/DDBJ databases">
        <title>A genome reference for cultivated species of the human gut microbiota.</title>
        <authorList>
            <person name="Zou Y."/>
            <person name="Xue W."/>
            <person name="Luo G."/>
        </authorList>
    </citation>
    <scope>NUCLEOTIDE SEQUENCE [LARGE SCALE GENOMIC DNA]</scope>
    <source>
        <strain evidence="1 3">AF25-11</strain>
        <strain evidence="2 4">AF31-13BH</strain>
    </source>
</reference>
<evidence type="ECO:0000313" key="3">
    <source>
        <dbReference type="Proteomes" id="UP000283652"/>
    </source>
</evidence>
<dbReference type="Proteomes" id="UP000283652">
    <property type="component" value="Unassembled WGS sequence"/>
</dbReference>
<evidence type="ECO:0000313" key="1">
    <source>
        <dbReference type="EMBL" id="RGR58948.1"/>
    </source>
</evidence>
<name>A0A412F0U8_9FIRM</name>
<comment type="caution">
    <text evidence="1">The sequence shown here is derived from an EMBL/GenBank/DDBJ whole genome shotgun (WGS) entry which is preliminary data.</text>
</comment>
<dbReference type="EMBL" id="QRQQ01000013">
    <property type="protein sequence ID" value="RHN14230.1"/>
    <property type="molecule type" value="Genomic_DNA"/>
</dbReference>
<proteinExistence type="predicted"/>
<organism evidence="1 3">
    <name type="scientific">Dorea formicigenerans</name>
    <dbReference type="NCBI Taxonomy" id="39486"/>
    <lineage>
        <taxon>Bacteria</taxon>
        <taxon>Bacillati</taxon>
        <taxon>Bacillota</taxon>
        <taxon>Clostridia</taxon>
        <taxon>Lachnospirales</taxon>
        <taxon>Lachnospiraceae</taxon>
        <taxon>Dorea</taxon>
    </lineage>
</organism>
<evidence type="ECO:0000313" key="4">
    <source>
        <dbReference type="Proteomes" id="UP000285652"/>
    </source>
</evidence>
<accession>A0A412F0U8</accession>
<evidence type="ECO:0000313" key="2">
    <source>
        <dbReference type="EMBL" id="RHN14230.1"/>
    </source>
</evidence>
<protein>
    <submittedName>
        <fullName evidence="1">Uncharacterized protein</fullName>
    </submittedName>
</protein>
<gene>
    <name evidence="1" type="ORF">DWY33_07695</name>
    <name evidence="2" type="ORF">DWZ24_13020</name>
</gene>